<dbReference type="PANTHER" id="PTHR42951">
    <property type="entry name" value="METALLO-BETA-LACTAMASE DOMAIN-CONTAINING"/>
    <property type="match status" value="1"/>
</dbReference>
<dbReference type="InterPro" id="IPR030829">
    <property type="entry name" value="SoxH-rel_PQQ_2"/>
</dbReference>
<evidence type="ECO:0000313" key="4">
    <source>
        <dbReference type="Proteomes" id="UP001595462"/>
    </source>
</evidence>
<comment type="similarity">
    <text evidence="1">Belongs to the metallo-beta-lactamase superfamily. Class-B beta-lactamase family.</text>
</comment>
<keyword evidence="4" id="KW-1185">Reference proteome</keyword>
<evidence type="ECO:0000256" key="1">
    <source>
        <dbReference type="ARBA" id="ARBA00005250"/>
    </source>
</evidence>
<dbReference type="EMBL" id="JBHRSS010000008">
    <property type="protein sequence ID" value="MFC3105317.1"/>
    <property type="molecule type" value="Genomic_DNA"/>
</dbReference>
<organism evidence="3 4">
    <name type="scientific">Salinisphaera aquimarina</name>
    <dbReference type="NCBI Taxonomy" id="2094031"/>
    <lineage>
        <taxon>Bacteria</taxon>
        <taxon>Pseudomonadati</taxon>
        <taxon>Pseudomonadota</taxon>
        <taxon>Gammaproteobacteria</taxon>
        <taxon>Salinisphaerales</taxon>
        <taxon>Salinisphaeraceae</taxon>
        <taxon>Salinisphaera</taxon>
    </lineage>
</organism>
<evidence type="ECO:0000259" key="2">
    <source>
        <dbReference type="SMART" id="SM00849"/>
    </source>
</evidence>
<protein>
    <submittedName>
        <fullName evidence="3">Quinoprotein relay system zinc metallohydrolase 2</fullName>
    </submittedName>
</protein>
<dbReference type="PANTHER" id="PTHR42951:SF4">
    <property type="entry name" value="ACYL-COENZYME A THIOESTERASE MBLAC2"/>
    <property type="match status" value="1"/>
</dbReference>
<dbReference type="RefSeq" id="WP_380690876.1">
    <property type="nucleotide sequence ID" value="NZ_JBHRSS010000008.1"/>
</dbReference>
<dbReference type="Pfam" id="PF00753">
    <property type="entry name" value="Lactamase_B"/>
    <property type="match status" value="1"/>
</dbReference>
<dbReference type="SUPFAM" id="SSF56281">
    <property type="entry name" value="Metallo-hydrolase/oxidoreductase"/>
    <property type="match status" value="1"/>
</dbReference>
<sequence length="296" mass="33044">MPESPISRPDGNSLSINRLAPGVFYHQAAQAEENPTNRGDIGNVSFVIGDRCVAVIDTGGSPVVGQRLLAAIRAKSTLPICYVINTHMHPDHVFGNRAFVDTKAVFVAGTRFPRALTARARTYLDRMNEILDQKADKSWIVLPDRTVNADTTLELGGRTLRIKAWPPAHTDNDLTVYDSRSQTLWLGDLLFVDRVPSIDASITGWIEALEHLKTRDDIAHAVPGHGPASDDWPAVLNKEYDYLVDIRDGVQQMLDDGRSLRYATRHVAMDQKSDWLLFDSYHARNVTAAFTELEWQ</sequence>
<name>A0ABV7EUP0_9GAMM</name>
<dbReference type="InterPro" id="IPR036866">
    <property type="entry name" value="RibonucZ/Hydroxyglut_hydro"/>
</dbReference>
<dbReference type="SMART" id="SM00849">
    <property type="entry name" value="Lactamase_B"/>
    <property type="match status" value="1"/>
</dbReference>
<feature type="domain" description="Metallo-beta-lactamase" evidence="2">
    <location>
        <begin position="42"/>
        <end position="225"/>
    </location>
</feature>
<dbReference type="CDD" id="cd16282">
    <property type="entry name" value="metallo-hydrolase-like_MBL-fold"/>
    <property type="match status" value="1"/>
</dbReference>
<accession>A0ABV7EUP0</accession>
<dbReference type="InterPro" id="IPR001279">
    <property type="entry name" value="Metallo-B-lactamas"/>
</dbReference>
<evidence type="ECO:0000313" key="3">
    <source>
        <dbReference type="EMBL" id="MFC3105317.1"/>
    </source>
</evidence>
<gene>
    <name evidence="3" type="ORF">ACFOSU_15655</name>
</gene>
<dbReference type="InterPro" id="IPR050855">
    <property type="entry name" value="NDM-1-like"/>
</dbReference>
<reference evidence="4" key="1">
    <citation type="journal article" date="2019" name="Int. J. Syst. Evol. Microbiol.">
        <title>The Global Catalogue of Microorganisms (GCM) 10K type strain sequencing project: providing services to taxonomists for standard genome sequencing and annotation.</title>
        <authorList>
            <consortium name="The Broad Institute Genomics Platform"/>
            <consortium name="The Broad Institute Genome Sequencing Center for Infectious Disease"/>
            <person name="Wu L."/>
            <person name="Ma J."/>
        </authorList>
    </citation>
    <scope>NUCLEOTIDE SEQUENCE [LARGE SCALE GENOMIC DNA]</scope>
    <source>
        <strain evidence="4">KCTC 52640</strain>
    </source>
</reference>
<proteinExistence type="inferred from homology"/>
<dbReference type="NCBIfam" id="TIGR04559">
    <property type="entry name" value="SoxH_rel_PQQ_2"/>
    <property type="match status" value="1"/>
</dbReference>
<dbReference type="Gene3D" id="3.60.15.10">
    <property type="entry name" value="Ribonuclease Z/Hydroxyacylglutathione hydrolase-like"/>
    <property type="match status" value="1"/>
</dbReference>
<comment type="caution">
    <text evidence="3">The sequence shown here is derived from an EMBL/GenBank/DDBJ whole genome shotgun (WGS) entry which is preliminary data.</text>
</comment>
<dbReference type="Proteomes" id="UP001595462">
    <property type="component" value="Unassembled WGS sequence"/>
</dbReference>